<dbReference type="RefSeq" id="WP_344871141.1">
    <property type="nucleotide sequence ID" value="NZ_BAABAL010000005.1"/>
</dbReference>
<proteinExistence type="predicted"/>
<dbReference type="InterPro" id="IPR017523">
    <property type="entry name" value="Rv3268"/>
</dbReference>
<keyword evidence="2" id="KW-1185">Reference proteome</keyword>
<evidence type="ECO:0000313" key="2">
    <source>
        <dbReference type="Proteomes" id="UP001501747"/>
    </source>
</evidence>
<name>A0ABP7R2C0_9PSEU</name>
<dbReference type="EMBL" id="BAABAL010000005">
    <property type="protein sequence ID" value="GAA3991625.1"/>
    <property type="molecule type" value="Genomic_DNA"/>
</dbReference>
<dbReference type="Proteomes" id="UP001501747">
    <property type="component" value="Unassembled WGS sequence"/>
</dbReference>
<dbReference type="SUPFAM" id="SSF56801">
    <property type="entry name" value="Acetyl-CoA synthetase-like"/>
    <property type="match status" value="1"/>
</dbReference>
<dbReference type="Gene3D" id="3.40.50.12780">
    <property type="entry name" value="N-terminal domain of ligase-like"/>
    <property type="match status" value="1"/>
</dbReference>
<dbReference type="InterPro" id="IPR042099">
    <property type="entry name" value="ANL_N_sf"/>
</dbReference>
<reference evidence="2" key="1">
    <citation type="journal article" date="2019" name="Int. J. Syst. Evol. Microbiol.">
        <title>The Global Catalogue of Microorganisms (GCM) 10K type strain sequencing project: providing services to taxonomists for standard genome sequencing and annotation.</title>
        <authorList>
            <consortium name="The Broad Institute Genomics Platform"/>
            <consortium name="The Broad Institute Genome Sequencing Center for Infectious Disease"/>
            <person name="Wu L."/>
            <person name="Ma J."/>
        </authorList>
    </citation>
    <scope>NUCLEOTIDE SEQUENCE [LARGE SCALE GENOMIC DNA]</scope>
    <source>
        <strain evidence="2">JCM 17342</strain>
    </source>
</reference>
<accession>A0ABP7R2C0</accession>
<sequence>MNVTEALFAPLMADSAKPLVSHYDDADGTRIELSRATVANWAAKTANWLRDEVFLEPGARVLVALPAHWQTVGVLLGSWWAGASVVTDPAAGDFEVAFVPQGFEVEAETVAAVALDPLGRGIRSPEPGTVDYIGEIRVHGDFFRSYAVVPGEQPALNELSVDALVALARARASEQGISAGDRVLSDLDWHSPESIVDGLVAVIAAGGALVQCTNPDPTKLADRRRTERITVDLTTP</sequence>
<protein>
    <submittedName>
        <fullName evidence="1">TIGR03089 family protein</fullName>
    </submittedName>
</protein>
<dbReference type="NCBIfam" id="TIGR03089">
    <property type="entry name" value="TIGR03089 family protein"/>
    <property type="match status" value="1"/>
</dbReference>
<organism evidence="1 2">
    <name type="scientific">Allokutzneria multivorans</name>
    <dbReference type="NCBI Taxonomy" id="1142134"/>
    <lineage>
        <taxon>Bacteria</taxon>
        <taxon>Bacillati</taxon>
        <taxon>Actinomycetota</taxon>
        <taxon>Actinomycetes</taxon>
        <taxon>Pseudonocardiales</taxon>
        <taxon>Pseudonocardiaceae</taxon>
        <taxon>Allokutzneria</taxon>
    </lineage>
</organism>
<comment type="caution">
    <text evidence="1">The sequence shown here is derived from an EMBL/GenBank/DDBJ whole genome shotgun (WGS) entry which is preliminary data.</text>
</comment>
<gene>
    <name evidence="1" type="ORF">GCM10022247_08150</name>
</gene>
<evidence type="ECO:0000313" key="1">
    <source>
        <dbReference type="EMBL" id="GAA3991625.1"/>
    </source>
</evidence>